<evidence type="ECO:0000256" key="4">
    <source>
        <dbReference type="ARBA" id="ARBA00022723"/>
    </source>
</evidence>
<feature type="binding site" evidence="12">
    <location>
        <position position="66"/>
    </location>
    <ligand>
        <name>Mg(2+)</name>
        <dbReference type="ChEBI" id="CHEBI:18420"/>
        <label>2</label>
    </ligand>
</feature>
<comment type="function">
    <text evidence="12">The RuvA-RuvB-RuvC complex processes Holliday junction (HJ) DNA during genetic recombination and DNA repair. Endonuclease that resolves HJ intermediates. Cleaves cruciform DNA by making single-stranded nicks across the HJ at symmetrical positions within the homologous arms, yielding a 5'-phosphate and a 3'-hydroxyl group; requires a central core of homology in the junction. The consensus cleavage sequence is 5'-(A/T)TT(C/G)-3'. Cleavage occurs on the 3'-side of the TT dinucleotide at the point of strand exchange. HJ branch migration catalyzed by RuvA-RuvB allows RuvC to scan DNA until it finds its consensus sequence, where it cleaves and resolves the cruciform DNA.</text>
</comment>
<dbReference type="Pfam" id="PF02075">
    <property type="entry name" value="RuvC"/>
    <property type="match status" value="1"/>
</dbReference>
<organism evidence="14 15">
    <name type="scientific">Candidatus Synchoanobacter obligatus</name>
    <dbReference type="NCBI Taxonomy" id="2919597"/>
    <lineage>
        <taxon>Bacteria</taxon>
        <taxon>Pseudomonadati</taxon>
        <taxon>Pseudomonadota</taxon>
        <taxon>Gammaproteobacteria</taxon>
        <taxon>Candidatus Comchoanobacterales</taxon>
        <taxon>Candidatus Comchoanobacteraceae</taxon>
        <taxon>Candidatus Synchoanobacter</taxon>
    </lineage>
</organism>
<accession>A0ABT1L620</accession>
<dbReference type="InterPro" id="IPR012337">
    <property type="entry name" value="RNaseH-like_sf"/>
</dbReference>
<feature type="binding site" evidence="12">
    <location>
        <position position="7"/>
    </location>
    <ligand>
        <name>Mg(2+)</name>
        <dbReference type="ChEBI" id="CHEBI:18420"/>
        <label>1</label>
    </ligand>
</feature>
<evidence type="ECO:0000256" key="3">
    <source>
        <dbReference type="ARBA" id="ARBA00022722"/>
    </source>
</evidence>
<evidence type="ECO:0000256" key="13">
    <source>
        <dbReference type="NCBIfam" id="TIGR00228"/>
    </source>
</evidence>
<gene>
    <name evidence="12 14" type="primary">ruvC</name>
    <name evidence="14" type="ORF">MKS91_03375</name>
</gene>
<dbReference type="HAMAP" id="MF_00034">
    <property type="entry name" value="RuvC"/>
    <property type="match status" value="1"/>
</dbReference>
<comment type="subunit">
    <text evidence="12">Homodimer which binds Holliday junction (HJ) DNA. The HJ becomes 2-fold symmetrical on binding to RuvC with unstacked arms; it has a different conformation from HJ DNA in complex with RuvA. In the full resolvosome a probable DNA-RuvA(4)-RuvB(12)-RuvC(2) complex forms which resolves the HJ.</text>
</comment>
<dbReference type="NCBIfam" id="TIGR00228">
    <property type="entry name" value="ruvC"/>
    <property type="match status" value="1"/>
</dbReference>
<evidence type="ECO:0000256" key="11">
    <source>
        <dbReference type="ARBA" id="ARBA00023204"/>
    </source>
</evidence>
<dbReference type="InterPro" id="IPR036397">
    <property type="entry name" value="RNaseH_sf"/>
</dbReference>
<evidence type="ECO:0000256" key="5">
    <source>
        <dbReference type="ARBA" id="ARBA00022759"/>
    </source>
</evidence>
<reference evidence="14 15" key="1">
    <citation type="journal article" date="2022" name="Nat. Microbiol.">
        <title>The microbiome of a bacterivorous marine choanoflagellate contains a resource-demanding obligate bacterial associate.</title>
        <authorList>
            <person name="Needham D.M."/>
            <person name="Poirier C."/>
            <person name="Bachy C."/>
            <person name="George E.E."/>
            <person name="Wilken S."/>
            <person name="Yung C.C.M."/>
            <person name="Limardo A.J."/>
            <person name="Morando M."/>
            <person name="Sudek L."/>
            <person name="Malmstrom R.R."/>
            <person name="Keeling P.J."/>
            <person name="Santoro A.E."/>
            <person name="Worden A.Z."/>
        </authorList>
    </citation>
    <scope>NUCLEOTIDE SEQUENCE [LARGE SCALE GENOMIC DNA]</scope>
    <source>
        <strain evidence="14 15">Comchoano-2</strain>
    </source>
</reference>
<comment type="cofactor">
    <cofactor evidence="12">
        <name>Mg(2+)</name>
        <dbReference type="ChEBI" id="CHEBI:18420"/>
    </cofactor>
    <text evidence="12">Binds 2 Mg(2+) ion per subunit.</text>
</comment>
<evidence type="ECO:0000256" key="10">
    <source>
        <dbReference type="ARBA" id="ARBA00023172"/>
    </source>
</evidence>
<evidence type="ECO:0000256" key="8">
    <source>
        <dbReference type="ARBA" id="ARBA00022842"/>
    </source>
</evidence>
<dbReference type="EC" id="3.1.21.10" evidence="12 13"/>
<keyword evidence="3 12" id="KW-0540">Nuclease</keyword>
<keyword evidence="8 12" id="KW-0460">Magnesium</keyword>
<feature type="active site" evidence="12">
    <location>
        <position position="138"/>
    </location>
</feature>
<evidence type="ECO:0000256" key="9">
    <source>
        <dbReference type="ARBA" id="ARBA00023125"/>
    </source>
</evidence>
<evidence type="ECO:0000256" key="1">
    <source>
        <dbReference type="ARBA" id="ARBA00009518"/>
    </source>
</evidence>
<evidence type="ECO:0000256" key="6">
    <source>
        <dbReference type="ARBA" id="ARBA00022763"/>
    </source>
</evidence>
<keyword evidence="15" id="KW-1185">Reference proteome</keyword>
<dbReference type="RefSeq" id="WP_258569434.1">
    <property type="nucleotide sequence ID" value="NZ_JAKUDN010000002.1"/>
</dbReference>
<evidence type="ECO:0000313" key="14">
    <source>
        <dbReference type="EMBL" id="MCP8352328.1"/>
    </source>
</evidence>
<evidence type="ECO:0000256" key="12">
    <source>
        <dbReference type="HAMAP-Rule" id="MF_00034"/>
    </source>
</evidence>
<dbReference type="PANTHER" id="PTHR30194:SF3">
    <property type="entry name" value="CROSSOVER JUNCTION ENDODEOXYRIBONUCLEASE RUVC"/>
    <property type="match status" value="1"/>
</dbReference>
<protein>
    <recommendedName>
        <fullName evidence="12 13">Crossover junction endodeoxyribonuclease RuvC</fullName>
        <ecNumber evidence="12 13">3.1.21.10</ecNumber>
    </recommendedName>
    <alternativeName>
        <fullName evidence="12">Holliday junction nuclease RuvC</fullName>
    </alternativeName>
    <alternativeName>
        <fullName evidence="12">Holliday junction resolvase RuvC</fullName>
    </alternativeName>
</protein>
<keyword evidence="2 12" id="KW-0963">Cytoplasm</keyword>
<comment type="catalytic activity">
    <reaction evidence="12">
        <text>Endonucleolytic cleavage at a junction such as a reciprocal single-stranded crossover between two homologous DNA duplexes (Holliday junction).</text>
        <dbReference type="EC" id="3.1.21.10"/>
    </reaction>
</comment>
<evidence type="ECO:0000256" key="7">
    <source>
        <dbReference type="ARBA" id="ARBA00022801"/>
    </source>
</evidence>
<comment type="caution">
    <text evidence="14">The sequence shown here is derived from an EMBL/GenBank/DDBJ whole genome shotgun (WGS) entry which is preliminary data.</text>
</comment>
<keyword evidence="11 12" id="KW-0234">DNA repair</keyword>
<dbReference type="PRINTS" id="PR00696">
    <property type="entry name" value="RSOLVASERUVC"/>
</dbReference>
<comment type="subcellular location">
    <subcellularLocation>
        <location evidence="12">Cytoplasm</location>
    </subcellularLocation>
</comment>
<comment type="similarity">
    <text evidence="1 12">Belongs to the RuvC family.</text>
</comment>
<keyword evidence="6 12" id="KW-0227">DNA damage</keyword>
<keyword evidence="7 12" id="KW-0378">Hydrolase</keyword>
<dbReference type="GO" id="GO:0008821">
    <property type="term" value="F:crossover junction DNA endonuclease activity"/>
    <property type="evidence" value="ECO:0007669"/>
    <property type="project" value="UniProtKB-EC"/>
</dbReference>
<keyword evidence="4 12" id="KW-0479">Metal-binding</keyword>
<dbReference type="Proteomes" id="UP001320768">
    <property type="component" value="Unassembled WGS sequence"/>
</dbReference>
<evidence type="ECO:0000256" key="2">
    <source>
        <dbReference type="ARBA" id="ARBA00022490"/>
    </source>
</evidence>
<dbReference type="EMBL" id="JAKUDN010000002">
    <property type="protein sequence ID" value="MCP8352328.1"/>
    <property type="molecule type" value="Genomic_DNA"/>
</dbReference>
<feature type="active site" evidence="12">
    <location>
        <position position="66"/>
    </location>
</feature>
<dbReference type="InterPro" id="IPR002176">
    <property type="entry name" value="X-over_junc_endoDNase_RuvC"/>
</dbReference>
<feature type="binding site" evidence="12">
    <location>
        <position position="138"/>
    </location>
    <ligand>
        <name>Mg(2+)</name>
        <dbReference type="ChEBI" id="CHEBI:18420"/>
        <label>1</label>
    </ligand>
</feature>
<dbReference type="CDD" id="cd16962">
    <property type="entry name" value="RuvC"/>
    <property type="match status" value="1"/>
</dbReference>
<dbReference type="Gene3D" id="3.30.420.10">
    <property type="entry name" value="Ribonuclease H-like superfamily/Ribonuclease H"/>
    <property type="match status" value="1"/>
</dbReference>
<keyword evidence="9 12" id="KW-0238">DNA-binding</keyword>
<feature type="active site" evidence="12">
    <location>
        <position position="7"/>
    </location>
</feature>
<name>A0ABT1L620_9GAMM</name>
<keyword evidence="10 12" id="KW-0233">DNA recombination</keyword>
<dbReference type="PANTHER" id="PTHR30194">
    <property type="entry name" value="CROSSOVER JUNCTION ENDODEOXYRIBONUCLEASE RUVC"/>
    <property type="match status" value="1"/>
</dbReference>
<sequence>MKILGIDPGSRYTGWGVIQVTGHKMQCIAAGRLVLGDRPHAERLVLIYEGVSDIVSTYQPEVVGVESVFVSKNVQSALKLGQARGAALVAVAKANLEIFEISPRLVKKSVTGYGATAKVGVGDMVQRLLGCQMVLSEDAADALAIAISASSMKRSQV</sequence>
<evidence type="ECO:0000313" key="15">
    <source>
        <dbReference type="Proteomes" id="UP001320768"/>
    </source>
</evidence>
<dbReference type="SUPFAM" id="SSF53098">
    <property type="entry name" value="Ribonuclease H-like"/>
    <property type="match status" value="1"/>
</dbReference>
<keyword evidence="5 12" id="KW-0255">Endonuclease</keyword>
<proteinExistence type="inferred from homology"/>